<sequence>MKRSDKFKMKKIKRKFQNEFHQRKVSKRKNLFQNSLQQKMI</sequence>
<protein>
    <submittedName>
        <fullName evidence="1">Uncharacterized protein</fullName>
    </submittedName>
</protein>
<dbReference type="EMBL" id="AFJL02000110">
    <property type="protein sequence ID" value="EMY04815.1"/>
    <property type="molecule type" value="Genomic_DNA"/>
</dbReference>
<accession>A0A829D780</accession>
<comment type="caution">
    <text evidence="1">The sequence shown here is derived from an EMBL/GenBank/DDBJ whole genome shotgun (WGS) entry which is preliminary data.</text>
</comment>
<reference evidence="1 2" key="1">
    <citation type="submission" date="2013-02" db="EMBL/GenBank/DDBJ databases">
        <authorList>
            <person name="Harkins D.M."/>
            <person name="Durkin A.S."/>
            <person name="Brinkac L.M."/>
            <person name="Haft D.H."/>
            <person name="Selengut J.D."/>
            <person name="Sanka R."/>
            <person name="DePew J."/>
            <person name="Purushe J."/>
            <person name="Whelen A.C."/>
            <person name="Vinetz J.M."/>
            <person name="Sutton G.G."/>
            <person name="Nierman W.C."/>
            <person name="Fouts D.E."/>
        </authorList>
    </citation>
    <scope>NUCLEOTIDE SEQUENCE [LARGE SCALE GENOMIC DNA]</scope>
    <source>
        <strain evidence="1 2">2002000626</strain>
    </source>
</reference>
<name>A0A829D780_LEPIR</name>
<dbReference type="AlphaFoldDB" id="A0A829D780"/>
<organism evidence="1 2">
    <name type="scientific">Leptospira interrogans str. 2002000626</name>
    <dbReference type="NCBI Taxonomy" id="996803"/>
    <lineage>
        <taxon>Bacteria</taxon>
        <taxon>Pseudomonadati</taxon>
        <taxon>Spirochaetota</taxon>
        <taxon>Spirochaetia</taxon>
        <taxon>Leptospirales</taxon>
        <taxon>Leptospiraceae</taxon>
        <taxon>Leptospira</taxon>
    </lineage>
</organism>
<proteinExistence type="predicted"/>
<gene>
    <name evidence="1" type="ORF">LEP1GSC029_1262</name>
</gene>
<evidence type="ECO:0000313" key="1">
    <source>
        <dbReference type="EMBL" id="EMY04815.1"/>
    </source>
</evidence>
<evidence type="ECO:0000313" key="2">
    <source>
        <dbReference type="Proteomes" id="UP000012329"/>
    </source>
</evidence>
<dbReference type="Proteomes" id="UP000012329">
    <property type="component" value="Unassembled WGS sequence"/>
</dbReference>